<feature type="transmembrane region" description="Helical" evidence="6">
    <location>
        <begin position="218"/>
        <end position="240"/>
    </location>
</feature>
<sequence length="416" mass="47259">MLKKHLSVFDGYILYTTSVIGLGLIVLPSIAARLSGTYSIFIWIFLSTVSYSMGRVMSYLSSEYPSSGGVTSFIAQGLGKTAGHLTSILYLSAIFFGVPATALFFSEYLSRSIGSIDFNFVFFAFLFLLFIVIINMFEAKLIMKFQKIVFFIFLFIIIVGVIPSFFKISIDNFTFDLHYSLPEVMTVPLICFFAFVGWENAIFSSEEFKDPRTLNKSLLSSALTVGLLFTLVSIVTVGTLGRETLEKSNTSLSDIFFISFGRNAEQVTSFLAVIIIFVMTISWVRGSSRLVYFLAKEKLLPKSFSVINQRTSSPNLALCALMIFWSISLFIYWMLDLRVENYLRMASINFLVTYIFIFTSAFILMNNKRKVYSFHLYISIFSISVIFISSYADYWYPMLIIVAFFLFKKSRATLSS</sequence>
<evidence type="ECO:0000313" key="8">
    <source>
        <dbReference type="Proteomes" id="UP000242502"/>
    </source>
</evidence>
<evidence type="ECO:0000256" key="5">
    <source>
        <dbReference type="ARBA" id="ARBA00023136"/>
    </source>
</evidence>
<comment type="subcellular location">
    <subcellularLocation>
        <location evidence="1">Cell membrane</location>
        <topology evidence="1">Multi-pass membrane protein</topology>
    </subcellularLocation>
</comment>
<feature type="transmembrane region" description="Helical" evidence="6">
    <location>
        <begin position="178"/>
        <end position="198"/>
    </location>
</feature>
<dbReference type="Pfam" id="PF13520">
    <property type="entry name" value="AA_permease_2"/>
    <property type="match status" value="1"/>
</dbReference>
<evidence type="ECO:0000256" key="2">
    <source>
        <dbReference type="ARBA" id="ARBA00022475"/>
    </source>
</evidence>
<dbReference type="InterPro" id="IPR050367">
    <property type="entry name" value="APC_superfamily"/>
</dbReference>
<dbReference type="Proteomes" id="UP000242502">
    <property type="component" value="Unassembled WGS sequence"/>
</dbReference>
<keyword evidence="2" id="KW-1003">Cell membrane</keyword>
<dbReference type="STRING" id="62101.AB835_09215"/>
<feature type="transmembrane region" description="Helical" evidence="6">
    <location>
        <begin position="341"/>
        <end position="364"/>
    </location>
</feature>
<dbReference type="GO" id="GO:0022857">
    <property type="term" value="F:transmembrane transporter activity"/>
    <property type="evidence" value="ECO:0007669"/>
    <property type="project" value="InterPro"/>
</dbReference>
<evidence type="ECO:0000256" key="4">
    <source>
        <dbReference type="ARBA" id="ARBA00022989"/>
    </source>
</evidence>
<keyword evidence="4 6" id="KW-1133">Transmembrane helix</keyword>
<keyword evidence="5 6" id="KW-0472">Membrane</keyword>
<feature type="transmembrane region" description="Helical" evidence="6">
    <location>
        <begin position="37"/>
        <end position="54"/>
    </location>
</feature>
<reference evidence="7 8" key="1">
    <citation type="journal article" date="2016" name="Appl. Environ. Microbiol.">
        <title>Lack of Overt Genome Reduction in the Bryostatin-Producing Bryozoan Symbiont "Candidatus Endobugula sertula".</title>
        <authorList>
            <person name="Miller I.J."/>
            <person name="Vanee N."/>
            <person name="Fong S.S."/>
            <person name="Lim-Fong G.E."/>
            <person name="Kwan J.C."/>
        </authorList>
    </citation>
    <scope>NUCLEOTIDE SEQUENCE [LARGE SCALE GENOMIC DNA]</scope>
    <source>
        <strain evidence="7">AB1-4</strain>
    </source>
</reference>
<feature type="transmembrane region" description="Helical" evidence="6">
    <location>
        <begin position="148"/>
        <end position="166"/>
    </location>
</feature>
<evidence type="ECO:0000256" key="3">
    <source>
        <dbReference type="ARBA" id="ARBA00022692"/>
    </source>
</evidence>
<dbReference type="PANTHER" id="PTHR42770">
    <property type="entry name" value="AMINO ACID TRANSPORTER-RELATED"/>
    <property type="match status" value="1"/>
</dbReference>
<dbReference type="PANTHER" id="PTHR42770:SF13">
    <property type="entry name" value="L-METHIONINE_BRANCHED-CHAIN AMINO ACID EXPORTER YJEH"/>
    <property type="match status" value="1"/>
</dbReference>
<gene>
    <name evidence="7" type="ORF">AB835_09215</name>
</gene>
<evidence type="ECO:0008006" key="9">
    <source>
        <dbReference type="Google" id="ProtNLM"/>
    </source>
</evidence>
<dbReference type="EMBL" id="MDLC01000030">
    <property type="protein sequence ID" value="ODS23390.1"/>
    <property type="molecule type" value="Genomic_DNA"/>
</dbReference>
<evidence type="ECO:0000256" key="6">
    <source>
        <dbReference type="SAM" id="Phobius"/>
    </source>
</evidence>
<keyword evidence="3 6" id="KW-0812">Transmembrane</keyword>
<accession>A0A1D2QPC2</accession>
<feature type="transmembrane region" description="Helical" evidence="6">
    <location>
        <begin position="316"/>
        <end position="335"/>
    </location>
</feature>
<name>A0A1D2QPC2_9GAMM</name>
<comment type="caution">
    <text evidence="7">The sequence shown here is derived from an EMBL/GenBank/DDBJ whole genome shotgun (WGS) entry which is preliminary data.</text>
</comment>
<dbReference type="GO" id="GO:0005886">
    <property type="term" value="C:plasma membrane"/>
    <property type="evidence" value="ECO:0007669"/>
    <property type="project" value="UniProtKB-SubCell"/>
</dbReference>
<dbReference type="AlphaFoldDB" id="A0A1D2QPC2"/>
<feature type="transmembrane region" description="Helical" evidence="6">
    <location>
        <begin position="394"/>
        <end position="410"/>
    </location>
</feature>
<evidence type="ECO:0000256" key="1">
    <source>
        <dbReference type="ARBA" id="ARBA00004651"/>
    </source>
</evidence>
<dbReference type="PIRSF" id="PIRSF006060">
    <property type="entry name" value="AA_transporter"/>
    <property type="match status" value="1"/>
</dbReference>
<feature type="transmembrane region" description="Helical" evidence="6">
    <location>
        <begin position="88"/>
        <end position="106"/>
    </location>
</feature>
<dbReference type="Gene3D" id="1.20.1740.10">
    <property type="entry name" value="Amino acid/polyamine transporter I"/>
    <property type="match status" value="1"/>
</dbReference>
<feature type="transmembrane region" description="Helical" evidence="6">
    <location>
        <begin position="118"/>
        <end position="136"/>
    </location>
</feature>
<evidence type="ECO:0000313" key="7">
    <source>
        <dbReference type="EMBL" id="ODS23390.1"/>
    </source>
</evidence>
<dbReference type="InterPro" id="IPR002293">
    <property type="entry name" value="AA/rel_permease1"/>
</dbReference>
<feature type="transmembrane region" description="Helical" evidence="6">
    <location>
        <begin position="270"/>
        <end position="295"/>
    </location>
</feature>
<proteinExistence type="predicted"/>
<protein>
    <recommendedName>
        <fullName evidence="9">Amino acid permease</fullName>
    </recommendedName>
</protein>
<organism evidence="7 8">
    <name type="scientific">Candidatus Endobugula sertula</name>
    <name type="common">Bugula neritina bacterial symbiont</name>
    <dbReference type="NCBI Taxonomy" id="62101"/>
    <lineage>
        <taxon>Bacteria</taxon>
        <taxon>Pseudomonadati</taxon>
        <taxon>Pseudomonadota</taxon>
        <taxon>Gammaproteobacteria</taxon>
        <taxon>Cellvibrionales</taxon>
        <taxon>Cellvibrionaceae</taxon>
        <taxon>Candidatus Endobugula</taxon>
    </lineage>
</organism>
<feature type="transmembrane region" description="Helical" evidence="6">
    <location>
        <begin position="12"/>
        <end position="31"/>
    </location>
</feature>